<feature type="domain" description="RagB/SusD" evidence="6">
    <location>
        <begin position="392"/>
        <end position="541"/>
    </location>
</feature>
<keyword evidence="9" id="KW-1185">Reference proteome</keyword>
<evidence type="ECO:0000259" key="7">
    <source>
        <dbReference type="Pfam" id="PF14322"/>
    </source>
</evidence>
<dbReference type="Pfam" id="PF07980">
    <property type="entry name" value="SusD_RagB"/>
    <property type="match status" value="1"/>
</dbReference>
<evidence type="ECO:0000313" key="8">
    <source>
        <dbReference type="EMBL" id="GEO23829.1"/>
    </source>
</evidence>
<dbReference type="SUPFAM" id="SSF48452">
    <property type="entry name" value="TPR-like"/>
    <property type="match status" value="1"/>
</dbReference>
<proteinExistence type="inferred from homology"/>
<dbReference type="InterPro" id="IPR033985">
    <property type="entry name" value="SusD-like_N"/>
</dbReference>
<evidence type="ECO:0000256" key="5">
    <source>
        <dbReference type="ARBA" id="ARBA00023237"/>
    </source>
</evidence>
<dbReference type="Proteomes" id="UP000321301">
    <property type="component" value="Unassembled WGS sequence"/>
</dbReference>
<dbReference type="EMBL" id="BJYV01000028">
    <property type="protein sequence ID" value="GEO23829.1"/>
    <property type="molecule type" value="Genomic_DNA"/>
</dbReference>
<evidence type="ECO:0000256" key="2">
    <source>
        <dbReference type="ARBA" id="ARBA00006275"/>
    </source>
</evidence>
<dbReference type="Gene3D" id="1.25.40.390">
    <property type="match status" value="1"/>
</dbReference>
<comment type="subcellular location">
    <subcellularLocation>
        <location evidence="1">Cell outer membrane</location>
    </subcellularLocation>
</comment>
<evidence type="ECO:0000256" key="3">
    <source>
        <dbReference type="ARBA" id="ARBA00022729"/>
    </source>
</evidence>
<evidence type="ECO:0000256" key="1">
    <source>
        <dbReference type="ARBA" id="ARBA00004442"/>
    </source>
</evidence>
<dbReference type="InterPro" id="IPR011990">
    <property type="entry name" value="TPR-like_helical_dom_sf"/>
</dbReference>
<keyword evidence="3" id="KW-0732">Signal</keyword>
<evidence type="ECO:0000256" key="4">
    <source>
        <dbReference type="ARBA" id="ARBA00023136"/>
    </source>
</evidence>
<accession>A0A512CI01</accession>
<sequence>MLISNLKRVNNMKYNKNNIVIRPAIFLMVFLITLSSCEDFLEEVPTNQLTSQADLTSREYGEPLAIGAYRMLSSWTGGARDWGNILPNTLEFPTGGAFTSEPHAQFDKYATNQVTGNLLDNFNNQWSNWYAGVQDANLALDLLPSVDLSEAILAQYQGEVRALRAFYYFNIVRYWGDAVMITAPLANVNEAEMPRTSLKQIYDEVIIPDLEFALNAVPAGKSNDGRVTQDVVRAILADVYLTVSGYPYQEVETNPAKDWCGEGSWSMQEYPVSGGTAKAFLQKAKVQLDALYGSYALGTYDDLHDPAMNNNGEAIFQVQYSIQPGYNNGILQPSLPLLTKISKSDENGSFVPAKHYYDSYAANDERAMERGMFFTWDTNIDDPTDIIQFSPPHLFKYYDVAAVKSVNGSGLNWSHYRYADILLMLTEVNWALGESATEIEKGINEVRLRAGLAPLSGATLTLKDILSERAWELVFENKMLWDQRRTRRCIVYGDEEISGINNFVGYQPKIFNFAFTPQHLLSPIPGDEMNNNGQIQQNFGYLPTQTK</sequence>
<protein>
    <submittedName>
        <fullName evidence="8">Membrane protein</fullName>
    </submittedName>
</protein>
<feature type="domain" description="SusD-like N-terminal" evidence="7">
    <location>
        <begin position="110"/>
        <end position="241"/>
    </location>
</feature>
<dbReference type="Pfam" id="PF14322">
    <property type="entry name" value="SusD-like_3"/>
    <property type="match status" value="1"/>
</dbReference>
<comment type="caution">
    <text evidence="8">The sequence shown here is derived from an EMBL/GenBank/DDBJ whole genome shotgun (WGS) entry which is preliminary data.</text>
</comment>
<gene>
    <name evidence="8" type="ORF">CQA01_43630</name>
</gene>
<evidence type="ECO:0000313" key="9">
    <source>
        <dbReference type="Proteomes" id="UP000321301"/>
    </source>
</evidence>
<keyword evidence="5" id="KW-0998">Cell outer membrane</keyword>
<reference evidence="8 9" key="1">
    <citation type="submission" date="2019-07" db="EMBL/GenBank/DDBJ databases">
        <title>Whole genome shotgun sequence of Cyclobacterium qasimii NBRC 106168.</title>
        <authorList>
            <person name="Hosoyama A."/>
            <person name="Uohara A."/>
            <person name="Ohji S."/>
            <person name="Ichikawa N."/>
        </authorList>
    </citation>
    <scope>NUCLEOTIDE SEQUENCE [LARGE SCALE GENOMIC DNA]</scope>
    <source>
        <strain evidence="8 9">NBRC 106168</strain>
    </source>
</reference>
<name>A0A512CI01_9BACT</name>
<dbReference type="InterPro" id="IPR012944">
    <property type="entry name" value="SusD_RagB_dom"/>
</dbReference>
<dbReference type="AlphaFoldDB" id="A0A512CI01"/>
<organism evidence="8 9">
    <name type="scientific">Cyclobacterium qasimii</name>
    <dbReference type="NCBI Taxonomy" id="1350429"/>
    <lineage>
        <taxon>Bacteria</taxon>
        <taxon>Pseudomonadati</taxon>
        <taxon>Bacteroidota</taxon>
        <taxon>Cytophagia</taxon>
        <taxon>Cytophagales</taxon>
        <taxon>Cyclobacteriaceae</taxon>
        <taxon>Cyclobacterium</taxon>
    </lineage>
</organism>
<keyword evidence="4" id="KW-0472">Membrane</keyword>
<dbReference type="GO" id="GO:0009279">
    <property type="term" value="C:cell outer membrane"/>
    <property type="evidence" value="ECO:0007669"/>
    <property type="project" value="UniProtKB-SubCell"/>
</dbReference>
<evidence type="ECO:0000259" key="6">
    <source>
        <dbReference type="Pfam" id="PF07980"/>
    </source>
</evidence>
<comment type="similarity">
    <text evidence="2">Belongs to the SusD family.</text>
</comment>